<keyword evidence="6 21" id="KW-0812">Transmembrane</keyword>
<evidence type="ECO:0000256" key="8">
    <source>
        <dbReference type="ARBA" id="ARBA00022737"/>
    </source>
</evidence>
<evidence type="ECO:0000313" key="24">
    <source>
        <dbReference type="Proteomes" id="UP001059480"/>
    </source>
</evidence>
<dbReference type="CDD" id="cd02094">
    <property type="entry name" value="P-type_ATPase_Cu-like"/>
    <property type="match status" value="1"/>
</dbReference>
<dbReference type="Gene3D" id="3.30.70.100">
    <property type="match status" value="2"/>
</dbReference>
<dbReference type="InterPro" id="IPR036412">
    <property type="entry name" value="HAD-like_sf"/>
</dbReference>
<feature type="transmembrane region" description="Helical" evidence="21">
    <location>
        <begin position="455"/>
        <end position="477"/>
    </location>
</feature>
<comment type="catalytic activity">
    <reaction evidence="20">
        <text>Cu(+)(in) + ATP + H2O = Cu(+)(out) + ADP + phosphate + H(+)</text>
        <dbReference type="Rhea" id="RHEA:25792"/>
        <dbReference type="ChEBI" id="CHEBI:15377"/>
        <dbReference type="ChEBI" id="CHEBI:15378"/>
        <dbReference type="ChEBI" id="CHEBI:30616"/>
        <dbReference type="ChEBI" id="CHEBI:43474"/>
        <dbReference type="ChEBI" id="CHEBI:49552"/>
        <dbReference type="ChEBI" id="CHEBI:456216"/>
        <dbReference type="EC" id="7.2.2.8"/>
    </reaction>
</comment>
<dbReference type="PRINTS" id="PR00943">
    <property type="entry name" value="CUATPASE"/>
</dbReference>
<keyword evidence="14 21" id="KW-1133">Transmembrane helix</keyword>
<keyword evidence="8" id="KW-0677">Repeat</keyword>
<evidence type="ECO:0000256" key="12">
    <source>
        <dbReference type="ARBA" id="ARBA00022842"/>
    </source>
</evidence>
<evidence type="ECO:0000256" key="4">
    <source>
        <dbReference type="ARBA" id="ARBA00015102"/>
    </source>
</evidence>
<feature type="domain" description="HMA" evidence="22">
    <location>
        <begin position="2"/>
        <end position="68"/>
    </location>
</feature>
<organism evidence="23 24">
    <name type="scientific">Granulicatella seriolae</name>
    <dbReference type="NCBI Taxonomy" id="2967226"/>
    <lineage>
        <taxon>Bacteria</taxon>
        <taxon>Bacillati</taxon>
        <taxon>Bacillota</taxon>
        <taxon>Bacilli</taxon>
        <taxon>Lactobacillales</taxon>
        <taxon>Carnobacteriaceae</taxon>
        <taxon>Granulicatella</taxon>
    </lineage>
</organism>
<evidence type="ECO:0000256" key="13">
    <source>
        <dbReference type="ARBA" id="ARBA00022967"/>
    </source>
</evidence>
<dbReference type="InterPro" id="IPR027256">
    <property type="entry name" value="P-typ_ATPase_IB"/>
</dbReference>
<keyword evidence="5" id="KW-0813">Transport</keyword>
<feature type="transmembrane region" description="Helical" evidence="21">
    <location>
        <begin position="798"/>
        <end position="817"/>
    </location>
</feature>
<dbReference type="Gene3D" id="3.40.1110.10">
    <property type="entry name" value="Calcium-transporting ATPase, cytoplasmic domain N"/>
    <property type="match status" value="1"/>
</dbReference>
<dbReference type="SUPFAM" id="SSF56784">
    <property type="entry name" value="HAD-like"/>
    <property type="match status" value="1"/>
</dbReference>
<feature type="transmembrane region" description="Helical" evidence="21">
    <location>
        <begin position="205"/>
        <end position="225"/>
    </location>
</feature>
<dbReference type="Gene3D" id="3.40.50.1000">
    <property type="entry name" value="HAD superfamily/HAD-like"/>
    <property type="match status" value="1"/>
</dbReference>
<dbReference type="InterPro" id="IPR044492">
    <property type="entry name" value="P_typ_ATPase_HD_dom"/>
</dbReference>
<dbReference type="Pfam" id="PF00122">
    <property type="entry name" value="E1-E2_ATPase"/>
    <property type="match status" value="1"/>
</dbReference>
<reference evidence="23" key="3">
    <citation type="journal article" date="2023" name="Microbiol. Resour. Announc.">
        <title>Draft Genome Sequence of Granulicatella sp. Strain S8, Isolated from a Marine Fish, Seriola quinqueradiata.</title>
        <authorList>
            <person name="Lee M."/>
            <person name="Farooq A."/>
            <person name="Jeong J.B."/>
            <person name="Jung M.Y."/>
        </authorList>
    </citation>
    <scope>NUCLEOTIDE SEQUENCE</scope>
    <source>
        <strain evidence="23">S8</strain>
    </source>
</reference>
<keyword evidence="7 21" id="KW-0479">Metal-binding</keyword>
<dbReference type="Gene3D" id="2.70.150.10">
    <property type="entry name" value="Calcium-transporting ATPase, cytoplasmic transduction domain A"/>
    <property type="match status" value="1"/>
</dbReference>
<feature type="transmembrane region" description="Helical" evidence="21">
    <location>
        <begin position="245"/>
        <end position="264"/>
    </location>
</feature>
<keyword evidence="11 21" id="KW-0067">ATP-binding</keyword>
<dbReference type="InterPro" id="IPR017969">
    <property type="entry name" value="Heavy-metal-associated_CS"/>
</dbReference>
<dbReference type="CDD" id="cd00371">
    <property type="entry name" value="HMA"/>
    <property type="match status" value="2"/>
</dbReference>
<dbReference type="PROSITE" id="PS00154">
    <property type="entry name" value="ATPASE_E1_E2"/>
    <property type="match status" value="1"/>
</dbReference>
<dbReference type="NCBIfam" id="TIGR01494">
    <property type="entry name" value="ATPase_P-type"/>
    <property type="match status" value="1"/>
</dbReference>
<dbReference type="RefSeq" id="WP_256945074.1">
    <property type="nucleotide sequence ID" value="NZ_JANHNZ010000004.1"/>
</dbReference>
<keyword evidence="13" id="KW-1278">Translocase</keyword>
<dbReference type="PRINTS" id="PR00119">
    <property type="entry name" value="CATATPASE"/>
</dbReference>
<evidence type="ECO:0000256" key="10">
    <source>
        <dbReference type="ARBA" id="ARBA00022796"/>
    </source>
</evidence>
<evidence type="ECO:0000313" key="23">
    <source>
        <dbReference type="EMBL" id="MCQ9209958.1"/>
    </source>
</evidence>
<evidence type="ECO:0000256" key="6">
    <source>
        <dbReference type="ARBA" id="ARBA00022692"/>
    </source>
</evidence>
<evidence type="ECO:0000256" key="14">
    <source>
        <dbReference type="ARBA" id="ARBA00022989"/>
    </source>
</evidence>
<dbReference type="InterPro" id="IPR001757">
    <property type="entry name" value="P_typ_ATPase"/>
</dbReference>
<reference evidence="23" key="2">
    <citation type="journal article" date="2023" name="Curr. Microbiol.">
        <title>Granulicatella seriolae sp. nov., a Novel Facultative Anaerobe Isolated from Yellowtail Marine Fish.</title>
        <authorList>
            <person name="Lee M."/>
            <person name="Choi Y.J."/>
            <person name="Farooq A."/>
            <person name="Jeong J.B."/>
            <person name="Jung M.Y."/>
        </authorList>
    </citation>
    <scope>NUCLEOTIDE SEQUENCE</scope>
    <source>
        <strain evidence="23">S8</strain>
    </source>
</reference>
<dbReference type="PANTHER" id="PTHR43520:SF8">
    <property type="entry name" value="P-TYPE CU(+) TRANSPORTER"/>
    <property type="match status" value="1"/>
</dbReference>
<dbReference type="SFLD" id="SFLDG00002">
    <property type="entry name" value="C1.7:_P-type_atpase_like"/>
    <property type="match status" value="1"/>
</dbReference>
<dbReference type="SFLD" id="SFLDS00003">
    <property type="entry name" value="Haloacid_Dehalogenase"/>
    <property type="match status" value="1"/>
</dbReference>
<dbReference type="Pfam" id="PF00403">
    <property type="entry name" value="HMA"/>
    <property type="match status" value="2"/>
</dbReference>
<evidence type="ECO:0000256" key="21">
    <source>
        <dbReference type="RuleBase" id="RU362081"/>
    </source>
</evidence>
<comment type="similarity">
    <text evidence="2 21">Belongs to the cation transport ATPase (P-type) (TC 3.A.3) family. Type IB subfamily.</text>
</comment>
<dbReference type="InterPro" id="IPR006121">
    <property type="entry name" value="HMA_dom"/>
</dbReference>
<evidence type="ECO:0000256" key="2">
    <source>
        <dbReference type="ARBA" id="ARBA00006024"/>
    </source>
</evidence>
<dbReference type="PANTHER" id="PTHR43520">
    <property type="entry name" value="ATP7, ISOFORM B"/>
    <property type="match status" value="1"/>
</dbReference>
<keyword evidence="10" id="KW-0187">Copper transport</keyword>
<dbReference type="SUPFAM" id="SSF81653">
    <property type="entry name" value="Calcium ATPase, transduction domain A"/>
    <property type="match status" value="1"/>
</dbReference>
<feature type="transmembrane region" description="Helical" evidence="21">
    <location>
        <begin position="427"/>
        <end position="449"/>
    </location>
</feature>
<evidence type="ECO:0000256" key="1">
    <source>
        <dbReference type="ARBA" id="ARBA00004127"/>
    </source>
</evidence>
<dbReference type="SFLD" id="SFLDF00027">
    <property type="entry name" value="p-type_atpase"/>
    <property type="match status" value="1"/>
</dbReference>
<dbReference type="NCBIfam" id="TIGR00003">
    <property type="entry name" value="copper ion binding protein"/>
    <property type="match status" value="1"/>
</dbReference>
<evidence type="ECO:0000256" key="3">
    <source>
        <dbReference type="ARBA" id="ARBA00012517"/>
    </source>
</evidence>
<dbReference type="NCBIfam" id="TIGR01511">
    <property type="entry name" value="ATPase-IB1_Cu"/>
    <property type="match status" value="1"/>
</dbReference>
<dbReference type="SUPFAM" id="SSF81665">
    <property type="entry name" value="Calcium ATPase, transmembrane domain M"/>
    <property type="match status" value="1"/>
</dbReference>
<dbReference type="EC" id="7.2.2.8" evidence="3"/>
<dbReference type="PROSITE" id="PS01047">
    <property type="entry name" value="HMA_1"/>
    <property type="match status" value="2"/>
</dbReference>
<evidence type="ECO:0000256" key="17">
    <source>
        <dbReference type="ARBA" id="ARBA00023136"/>
    </source>
</evidence>
<proteinExistence type="inferred from homology"/>
<dbReference type="InterPro" id="IPR023214">
    <property type="entry name" value="HAD_sf"/>
</dbReference>
<dbReference type="PROSITE" id="PS50846">
    <property type="entry name" value="HMA_2"/>
    <property type="match status" value="2"/>
</dbReference>
<dbReference type="PRINTS" id="PR00942">
    <property type="entry name" value="CUATPASEI"/>
</dbReference>
<feature type="transmembrane region" description="Helical" evidence="21">
    <location>
        <begin position="770"/>
        <end position="792"/>
    </location>
</feature>
<evidence type="ECO:0000256" key="19">
    <source>
        <dbReference type="ARBA" id="ARBA00033239"/>
    </source>
</evidence>
<name>A0ABT1WP68_9LACT</name>
<feature type="transmembrane region" description="Helical" evidence="21">
    <location>
        <begin position="276"/>
        <end position="293"/>
    </location>
</feature>
<dbReference type="InterPro" id="IPR023298">
    <property type="entry name" value="ATPase_P-typ_TM_dom_sf"/>
</dbReference>
<feature type="transmembrane region" description="Helical" evidence="21">
    <location>
        <begin position="173"/>
        <end position="193"/>
    </location>
</feature>
<feature type="domain" description="HMA" evidence="22">
    <location>
        <begin position="74"/>
        <end position="145"/>
    </location>
</feature>
<dbReference type="Proteomes" id="UP001059480">
    <property type="component" value="Unassembled WGS sequence"/>
</dbReference>
<evidence type="ECO:0000259" key="22">
    <source>
        <dbReference type="PROSITE" id="PS50846"/>
    </source>
</evidence>
<dbReference type="SUPFAM" id="SSF55008">
    <property type="entry name" value="HMA, heavy metal-associated domain"/>
    <property type="match status" value="2"/>
</dbReference>
<dbReference type="InterPro" id="IPR059000">
    <property type="entry name" value="ATPase_P-type_domA"/>
</dbReference>
<accession>A0ABT1WP68</accession>
<keyword evidence="17 21" id="KW-0472">Membrane</keyword>
<dbReference type="NCBIfam" id="TIGR01525">
    <property type="entry name" value="ATPase-IB_hvy"/>
    <property type="match status" value="1"/>
</dbReference>
<comment type="caution">
    <text evidence="23">The sequence shown here is derived from an EMBL/GenBank/DDBJ whole genome shotgun (WGS) entry which is preliminary data.</text>
</comment>
<sequence>MIKESYKVEGMTCASCAMTIENTLQKLKGIAKVSVNLASEKLTVEYDGKIVTPEKLEQTVKDVGYTLVLPQKSEQLRFAIEGMTCASCAATIQSAVDKLDFVDNASVNLATESMTVQLGSSATLSKEDLIETIETTVTNVDYKAIFKQEKASNSYQEDAQKKEKERQSLWRRFLIAAIFTVPLLYIAMGSMLGAPIPQAISPDHYPLRFALLQLALTVPTVIVGFDFYKRGFRNLFKGHPNMDSLIAIGTGAAFVYGLYAIYHISQGHVHYTHDLYFESVGVIITLILLGKFMEATAKGRTSQAIKTLIDLAPEKAKILRDDQWVIIDTSDLKVGDIIQIKPGDKMPVDGVIVKGTTTVDESMITGESVPIQKSIDDTVISATINKNGVIEYRATKVGDDTTLAQIIKLVEEAQGSKAPIAAMADKISLYFVPTVIVLATLASLAWYFIGGEPLNFSLSIFIAVLIIACPCALGLATPTAIMVGTGKGAENGVLIKSGVALETAHEVDTVVLDKTGTITAGQPTVTNQVAYNGWNKQDVLQIAASAEQSSEHPLAQAMVDFAKEKEISLFDNQDFEAIPGHGIVTTVDSHQVAIGNEKLMEKQGIDVQMAKDDLKSLAVEGKTPTLVAINQELAGIIAVADPIKPTSKKAIAAMQEMGLEVIMMTGDHHDTAQAIAKQVGISHVLSQVLPEDKAAQVAKLQEKGKKVAMVGDGINDAPALVQGEIGIAIGSGTDVAIESADIVLMHSDLLDVPTAIQLSHATIRNIKQNLFWAFAYNTLGIPVAMGLLHLFGGPLLNPMIAGLAMSLSSVSVLINALRLRNFKPKF</sequence>
<gene>
    <name evidence="23" type="ORF">NPA36_05270</name>
</gene>
<dbReference type="InterPro" id="IPR018303">
    <property type="entry name" value="ATPase_P-typ_P_site"/>
</dbReference>
<evidence type="ECO:0000256" key="5">
    <source>
        <dbReference type="ARBA" id="ARBA00022448"/>
    </source>
</evidence>
<dbReference type="InterPro" id="IPR036163">
    <property type="entry name" value="HMA_dom_sf"/>
</dbReference>
<keyword evidence="9 21" id="KW-0547">Nucleotide-binding</keyword>
<evidence type="ECO:0000256" key="11">
    <source>
        <dbReference type="ARBA" id="ARBA00022840"/>
    </source>
</evidence>
<keyword evidence="15" id="KW-0186">Copper</keyword>
<comment type="subcellular location">
    <subcellularLocation>
        <location evidence="21">Cell membrane</location>
    </subcellularLocation>
    <subcellularLocation>
        <location evidence="1">Endomembrane system</location>
        <topology evidence="1">Multi-pass membrane protein</topology>
    </subcellularLocation>
</comment>
<keyword evidence="16" id="KW-0406">Ion transport</keyword>
<evidence type="ECO:0000256" key="7">
    <source>
        <dbReference type="ARBA" id="ARBA00022723"/>
    </source>
</evidence>
<keyword evidence="21" id="KW-1003">Cell membrane</keyword>
<evidence type="ECO:0000256" key="18">
    <source>
        <dbReference type="ARBA" id="ARBA00029719"/>
    </source>
</evidence>
<evidence type="ECO:0000256" key="15">
    <source>
        <dbReference type="ARBA" id="ARBA00023008"/>
    </source>
</evidence>
<reference evidence="23" key="1">
    <citation type="submission" date="2022-07" db="EMBL/GenBank/DDBJ databases">
        <authorList>
            <person name="Jung M.-Y."/>
            <person name="Lee M."/>
        </authorList>
    </citation>
    <scope>NUCLEOTIDE SEQUENCE</scope>
    <source>
        <strain evidence="23">S8</strain>
    </source>
</reference>
<dbReference type="InterPro" id="IPR006122">
    <property type="entry name" value="HMA_Cu_ion-bd"/>
</dbReference>
<keyword evidence="12" id="KW-0460">Magnesium</keyword>
<evidence type="ECO:0000256" key="9">
    <source>
        <dbReference type="ARBA" id="ARBA00022741"/>
    </source>
</evidence>
<protein>
    <recommendedName>
        <fullName evidence="4">Copper-exporting P-type ATPase</fullName>
        <ecNumber evidence="3">7.2.2.8</ecNumber>
    </recommendedName>
    <alternativeName>
        <fullName evidence="18">Copper-exporting P-type ATPase A</fullName>
    </alternativeName>
    <alternativeName>
        <fullName evidence="19">Cu(+)-exporting ATPase</fullName>
    </alternativeName>
</protein>
<dbReference type="Pfam" id="PF00702">
    <property type="entry name" value="Hydrolase"/>
    <property type="match status" value="1"/>
</dbReference>
<keyword evidence="24" id="KW-1185">Reference proteome</keyword>
<evidence type="ECO:0000256" key="16">
    <source>
        <dbReference type="ARBA" id="ARBA00023065"/>
    </source>
</evidence>
<dbReference type="EMBL" id="JANHNZ010000004">
    <property type="protein sequence ID" value="MCQ9209958.1"/>
    <property type="molecule type" value="Genomic_DNA"/>
</dbReference>
<dbReference type="InterPro" id="IPR008250">
    <property type="entry name" value="ATPase_P-typ_transduc_dom_A_sf"/>
</dbReference>
<evidence type="ECO:0000256" key="20">
    <source>
        <dbReference type="ARBA" id="ARBA00049289"/>
    </source>
</evidence>
<dbReference type="InterPro" id="IPR023299">
    <property type="entry name" value="ATPase_P-typ_cyto_dom_N"/>
</dbReference>